<dbReference type="SMART" id="SM00857">
    <property type="entry name" value="Resolvase"/>
    <property type="match status" value="1"/>
</dbReference>
<dbReference type="Pfam" id="PF00239">
    <property type="entry name" value="Resolvase"/>
    <property type="match status" value="1"/>
</dbReference>
<keyword evidence="1" id="KW-0175">Coiled coil</keyword>
<dbReference type="Gene3D" id="3.40.50.1390">
    <property type="entry name" value="Resolvase, N-terminal catalytic domain"/>
    <property type="match status" value="1"/>
</dbReference>
<evidence type="ECO:0000259" key="3">
    <source>
        <dbReference type="PROSITE" id="PS51737"/>
    </source>
</evidence>
<dbReference type="PANTHER" id="PTHR30461">
    <property type="entry name" value="DNA-INVERTASE FROM LAMBDOID PROPHAGE"/>
    <property type="match status" value="1"/>
</dbReference>
<feature type="coiled-coil region" evidence="1">
    <location>
        <begin position="1"/>
        <end position="28"/>
    </location>
</feature>
<dbReference type="CDD" id="cd00338">
    <property type="entry name" value="Ser_Recombinase"/>
    <property type="match status" value="1"/>
</dbReference>
<dbReference type="InterPro" id="IPR038109">
    <property type="entry name" value="DNA_bind_recomb_sf"/>
</dbReference>
<dbReference type="InterPro" id="IPR036162">
    <property type="entry name" value="Resolvase-like_N_sf"/>
</dbReference>
<dbReference type="PANTHER" id="PTHR30461:SF23">
    <property type="entry name" value="DNA RECOMBINASE-RELATED"/>
    <property type="match status" value="1"/>
</dbReference>
<dbReference type="SUPFAM" id="SSF53041">
    <property type="entry name" value="Resolvase-like"/>
    <property type="match status" value="1"/>
</dbReference>
<evidence type="ECO:0000256" key="1">
    <source>
        <dbReference type="SAM" id="Coils"/>
    </source>
</evidence>
<feature type="domain" description="Recombinase" evidence="3">
    <location>
        <begin position="206"/>
        <end position="332"/>
    </location>
</feature>
<dbReference type="PROSITE" id="PS51737">
    <property type="entry name" value="RECOMBINASE_DNA_BIND"/>
    <property type="match status" value="1"/>
</dbReference>
<dbReference type="Proteomes" id="UP001419084">
    <property type="component" value="Unassembled WGS sequence"/>
</dbReference>
<evidence type="ECO:0000259" key="2">
    <source>
        <dbReference type="PROSITE" id="PS51736"/>
    </source>
</evidence>
<reference evidence="4 5" key="1">
    <citation type="journal article" date="2024" name="Int. J. Syst. Evol. Microbiol.">
        <title>Lacrimispora brassicae sp. nov. isolated from fermented cabbage, and proposal of Clostridium indicum Gundawar et al. 2019 and Clostridium methoxybenzovorans Mechichi et al. 1999 as heterotypic synonyms of Lacrimispora amygdalina (Parshina et al. 2003) Haas and Blanchard 2020 and Lacrimispora indolis (McClung and McCoy 1957) Haas and Blanchard 2020, respectively.</title>
        <authorList>
            <person name="Kobayashi H."/>
            <person name="Tanizawa Y."/>
            <person name="Sakamoto M."/>
            <person name="Ohkuma M."/>
            <person name="Tohno M."/>
        </authorList>
    </citation>
    <scope>NUCLEOTIDE SEQUENCE [LARGE SCALE GENOMIC DNA]</scope>
    <source>
        <strain evidence="4 5">DSM 12857</strain>
    </source>
</reference>
<evidence type="ECO:0000313" key="4">
    <source>
        <dbReference type="EMBL" id="GLB30051.1"/>
    </source>
</evidence>
<accession>A0ABQ5M565</accession>
<sequence>MKENEEKIQNVSLQKAKIRERYKGINQEELDIIPAIPQENFYNDTSEKQVGVYVRVSTDDPRQTSSYELQKNHYQDLMNHHLGWNLVEIYADEGISGTSLLHRDSFIRMIADCKQGRLNLIVTKSVSRFARNVVDCIKYVRELKALRPPVGIFFEAENIYTLDPNSEMSLSFISTLAQEESHNKSEIMNVSIEMRFKRGIFLTPSLLGYDQDEDGNLVMNEEEAKTVRLAFFMYLYGYSSQQIADTFTRLGRKTKKGKTVWSTNSIIQILQNERHCGDVLARKTWTPSYLDHKTKKNHFDRNQYRQKDHHEAIVSRDDFIAVQRMISNAKYGNTGFLPELRVISYGILKGYVSVNPRWAGFKAEDYRLASASINPENTDCEDNSLVEVEGGSFDLRGFEIARAEFFSTSDKPAITFGSNYIYFNTISIQKFKKRNYVELLVHPEKMTLAVRPCTKDTKNAIQWAKSNNKQLIPNSIWCMAYISTLFSLFGWNKELRYRIIGQLYQKDEESFLLFDLHNTEVSIPINRTKLEPDAASMNKSQNQISTKKIINTPKNVIGYPIDWVDNFGNTYYSQQMEINTHGFYTDGDWESNTPGVPYKEPDLNVTSPDEVTQTISLMINEMKKEITYETGKLDETDTFLTDPNQGDHK</sequence>
<dbReference type="Pfam" id="PF07508">
    <property type="entry name" value="Recombinase"/>
    <property type="match status" value="1"/>
</dbReference>
<dbReference type="RefSeq" id="WP_346065174.1">
    <property type="nucleotide sequence ID" value="NZ_BRPJ01000033.1"/>
</dbReference>
<dbReference type="InterPro" id="IPR006119">
    <property type="entry name" value="Resolv_N"/>
</dbReference>
<name>A0ABQ5M565_9FIRM</name>
<dbReference type="Gene3D" id="3.90.1750.20">
    <property type="entry name" value="Putative Large Serine Recombinase, Chain B, Domain 2"/>
    <property type="match status" value="1"/>
</dbReference>
<gene>
    <name evidence="4" type="ORF">LAD12857_19740</name>
</gene>
<protein>
    <submittedName>
        <fullName evidence="4">Resolvase</fullName>
    </submittedName>
</protein>
<dbReference type="InterPro" id="IPR050639">
    <property type="entry name" value="SSR_resolvase"/>
</dbReference>
<evidence type="ECO:0000313" key="5">
    <source>
        <dbReference type="Proteomes" id="UP001419084"/>
    </source>
</evidence>
<organism evidence="4 5">
    <name type="scientific">Lacrimispora amygdalina</name>
    <dbReference type="NCBI Taxonomy" id="253257"/>
    <lineage>
        <taxon>Bacteria</taxon>
        <taxon>Bacillati</taxon>
        <taxon>Bacillota</taxon>
        <taxon>Clostridia</taxon>
        <taxon>Lachnospirales</taxon>
        <taxon>Lachnospiraceae</taxon>
        <taxon>Lacrimispora</taxon>
    </lineage>
</organism>
<feature type="domain" description="Resolvase/invertase-type recombinase catalytic" evidence="2">
    <location>
        <begin position="49"/>
        <end position="199"/>
    </location>
</feature>
<keyword evidence="5" id="KW-1185">Reference proteome</keyword>
<dbReference type="PROSITE" id="PS51736">
    <property type="entry name" value="RECOMBINASES_3"/>
    <property type="match status" value="1"/>
</dbReference>
<comment type="caution">
    <text evidence="4">The sequence shown here is derived from an EMBL/GenBank/DDBJ whole genome shotgun (WGS) entry which is preliminary data.</text>
</comment>
<proteinExistence type="predicted"/>
<dbReference type="InterPro" id="IPR011109">
    <property type="entry name" value="DNA_bind_recombinase_dom"/>
</dbReference>
<dbReference type="EMBL" id="BRPJ01000033">
    <property type="protein sequence ID" value="GLB30051.1"/>
    <property type="molecule type" value="Genomic_DNA"/>
</dbReference>